<dbReference type="VEuPathDB" id="FungiDB:CPAG_05267"/>
<reference evidence="2" key="3">
    <citation type="journal article" date="2010" name="Genome Res.">
        <title>Population genomic sequencing of Coccidioides fungi reveals recent hybridization and transposon control.</title>
        <authorList>
            <person name="Neafsey D.E."/>
            <person name="Barker B.M."/>
            <person name="Sharpton T.J."/>
            <person name="Stajich J.E."/>
            <person name="Park D.J."/>
            <person name="Whiston E."/>
            <person name="Hung C.-Y."/>
            <person name="McMahan C."/>
            <person name="White J."/>
            <person name="Sykes S."/>
            <person name="Heiman D."/>
            <person name="Young S."/>
            <person name="Zeng Q."/>
            <person name="Abouelleil A."/>
            <person name="Aftuck L."/>
            <person name="Bessette D."/>
            <person name="Brown A."/>
            <person name="FitzGerald M."/>
            <person name="Lui A."/>
            <person name="Macdonald J.P."/>
            <person name="Priest M."/>
            <person name="Orbach M.J."/>
            <person name="Galgiani J.N."/>
            <person name="Kirkland T.N."/>
            <person name="Cole G.T."/>
            <person name="Birren B.W."/>
            <person name="Henn M.R."/>
            <person name="Taylor J.W."/>
            <person name="Rounsley S.D."/>
        </authorList>
    </citation>
    <scope>NUCLEOTIDE SEQUENCE [LARGE SCALE GENOMIC DNA]</scope>
    <source>
        <strain evidence="2">RMSCC 3488</strain>
    </source>
</reference>
<evidence type="ECO:0000313" key="1">
    <source>
        <dbReference type="EMBL" id="KMM68944.1"/>
    </source>
</evidence>
<protein>
    <submittedName>
        <fullName evidence="1">Uncharacterized protein</fullName>
    </submittedName>
</protein>
<evidence type="ECO:0000313" key="2">
    <source>
        <dbReference type="Proteomes" id="UP000054567"/>
    </source>
</evidence>
<proteinExistence type="predicted"/>
<reference evidence="1 2" key="1">
    <citation type="submission" date="2007-06" db="EMBL/GenBank/DDBJ databases">
        <title>The Genome Sequence of Coccidioides posadasii RMSCC_3488.</title>
        <authorList>
            <consortium name="Coccidioides Genome Resources Consortium"/>
            <consortium name="The Broad Institute Genome Sequencing Platform"/>
            <person name="Henn M.R."/>
            <person name="Sykes S."/>
            <person name="Young S."/>
            <person name="Jaffe D."/>
            <person name="Berlin A."/>
            <person name="Alvarez P."/>
            <person name="Butler J."/>
            <person name="Gnerre S."/>
            <person name="Grabherr M."/>
            <person name="Mauceli E."/>
            <person name="Brockman W."/>
            <person name="Kodira C."/>
            <person name="Alvarado L."/>
            <person name="Zeng Q."/>
            <person name="Crawford M."/>
            <person name="Antoine C."/>
            <person name="Devon K."/>
            <person name="Galgiani J."/>
            <person name="Orsborn K."/>
            <person name="Lewis M.L."/>
            <person name="Nusbaum C."/>
            <person name="Galagan J."/>
            <person name="Birren B."/>
        </authorList>
    </citation>
    <scope>NUCLEOTIDE SEQUENCE [LARGE SCALE GENOMIC DNA]</scope>
    <source>
        <strain evidence="1 2">RMSCC 3488</strain>
    </source>
</reference>
<organism evidence="1 2">
    <name type="scientific">Coccidioides posadasii RMSCC 3488</name>
    <dbReference type="NCBI Taxonomy" id="454284"/>
    <lineage>
        <taxon>Eukaryota</taxon>
        <taxon>Fungi</taxon>
        <taxon>Dikarya</taxon>
        <taxon>Ascomycota</taxon>
        <taxon>Pezizomycotina</taxon>
        <taxon>Eurotiomycetes</taxon>
        <taxon>Eurotiomycetidae</taxon>
        <taxon>Onygenales</taxon>
        <taxon>Onygenaceae</taxon>
        <taxon>Coccidioides</taxon>
    </lineage>
</organism>
<name>A0A0J6FJC0_COCPO</name>
<dbReference type="EMBL" id="DS268111">
    <property type="protein sequence ID" value="KMM68944.1"/>
    <property type="molecule type" value="Genomic_DNA"/>
</dbReference>
<accession>A0A0J6FJC0</accession>
<sequence>MNRRSPAGRFPISEKFCFLLFWPRWLSDGLADISETKKSSVRLLVCDGTKGFMRTGKGKRESRAWTGIDLISLPAPFPGVNLRVDNNSRQSGHPRIFADCDLGRRSQFT</sequence>
<gene>
    <name evidence="1" type="ORF">CPAG_05267</name>
</gene>
<dbReference type="AlphaFoldDB" id="A0A0J6FJC0"/>
<reference evidence="2" key="2">
    <citation type="journal article" date="2009" name="Genome Res.">
        <title>Comparative genomic analyses of the human fungal pathogens Coccidioides and their relatives.</title>
        <authorList>
            <person name="Sharpton T.J."/>
            <person name="Stajich J.E."/>
            <person name="Rounsley S.D."/>
            <person name="Gardner M.J."/>
            <person name="Wortman J.R."/>
            <person name="Jordar V.S."/>
            <person name="Maiti R."/>
            <person name="Kodira C.D."/>
            <person name="Neafsey D.E."/>
            <person name="Zeng Q."/>
            <person name="Hung C.-Y."/>
            <person name="McMahan C."/>
            <person name="Muszewska A."/>
            <person name="Grynberg M."/>
            <person name="Mandel M.A."/>
            <person name="Kellner E.M."/>
            <person name="Barker B.M."/>
            <person name="Galgiani J.N."/>
            <person name="Orbach M.J."/>
            <person name="Kirkland T.N."/>
            <person name="Cole G.T."/>
            <person name="Henn M.R."/>
            <person name="Birren B.W."/>
            <person name="Taylor J.W."/>
        </authorList>
    </citation>
    <scope>NUCLEOTIDE SEQUENCE [LARGE SCALE GENOMIC DNA]</scope>
    <source>
        <strain evidence="2">RMSCC 3488</strain>
    </source>
</reference>
<dbReference type="Proteomes" id="UP000054567">
    <property type="component" value="Unassembled WGS sequence"/>
</dbReference>